<name>A0A0D4BX40_9MICC</name>
<protein>
    <submittedName>
        <fullName evidence="1">Uncharacterized protein</fullName>
    </submittedName>
</protein>
<dbReference type="AlphaFoldDB" id="A0A0D4BX40"/>
<dbReference type="STRING" id="1618207.UM93_02615"/>
<dbReference type="HOGENOM" id="CLU_800875_0_0_11"/>
<gene>
    <name evidence="1" type="ORF">UM93_02615</name>
</gene>
<dbReference type="PATRIC" id="fig|1618207.4.peg.535"/>
<accession>A0A0D4BX40</accession>
<proteinExistence type="predicted"/>
<dbReference type="Proteomes" id="UP000061839">
    <property type="component" value="Chromosome"/>
</dbReference>
<keyword evidence="2" id="KW-1185">Reference proteome</keyword>
<evidence type="ECO:0000313" key="1">
    <source>
        <dbReference type="EMBL" id="AJT40690.1"/>
    </source>
</evidence>
<reference evidence="1 2" key="1">
    <citation type="journal article" date="2015" name="Genome Announc.">
        <title>Complete Genome Sequencing of Protease-Producing Novel Arthrobacter sp. Strain IHBB 11108 Using PacBio Single-Molecule Real-Time Sequencing Technology.</title>
        <authorList>
            <person name="Kiran S."/>
            <person name="Swarnkar M.K."/>
            <person name="Pal M."/>
            <person name="Thakur R."/>
            <person name="Tewari R."/>
            <person name="Singh A.K."/>
            <person name="Gulati A."/>
        </authorList>
    </citation>
    <scope>NUCLEOTIDE SEQUENCE [LARGE SCALE GENOMIC DNA]</scope>
    <source>
        <strain evidence="1 2">IHBB 11108</strain>
    </source>
</reference>
<organism evidence="1 2">
    <name type="scientific">Psychromicrobium lacuslunae</name>
    <dbReference type="NCBI Taxonomy" id="1618207"/>
    <lineage>
        <taxon>Bacteria</taxon>
        <taxon>Bacillati</taxon>
        <taxon>Actinomycetota</taxon>
        <taxon>Actinomycetes</taxon>
        <taxon>Micrococcales</taxon>
        <taxon>Micrococcaceae</taxon>
        <taxon>Psychromicrobium</taxon>
    </lineage>
</organism>
<dbReference type="EMBL" id="CP011005">
    <property type="protein sequence ID" value="AJT40690.1"/>
    <property type="molecule type" value="Genomic_DNA"/>
</dbReference>
<sequence>MDIQERPSDVDAVELAKAYTLAEAQPKLANFRVDRYFGSGSTGYSANLELEASATFNELSRLAAVLADNAVIKQANVLAAKFEINTENNHPPLAEISLFDQIAKKYSVIGGKLSPGALEVRLATSVDRQTAISFASKLPQYKEIDQVYLENNPIIERHKIAQGSAASLESLIDLIRDQPQLKKIEAGGAALNITVPNTALLKKVDDTLSAHPAYHQVLISYTLGRSKVSKPAHLSVPLGVFIKLLEDEDLDSVNMGVSEQDGLNVSVYATQNISAYEMGKLLAVSGLGDPAAQVRVQVSSKTPPEKWSLKFSTADPGHIPDGKKVDANRVKELASGWQAGKDSLGK</sequence>
<evidence type="ECO:0000313" key="2">
    <source>
        <dbReference type="Proteomes" id="UP000061839"/>
    </source>
</evidence>
<dbReference type="KEGG" id="ari:UM93_02615"/>